<evidence type="ECO:0000313" key="2">
    <source>
        <dbReference type="Proteomes" id="UP000789901"/>
    </source>
</evidence>
<keyword evidence="2" id="KW-1185">Reference proteome</keyword>
<sequence length="50" mass="5779">MYNVRIIDEFCIYDLTLGVIEIGAYKTTNDIINSIEPILEEFGLKRSKIL</sequence>
<feature type="non-terminal residue" evidence="1">
    <location>
        <position position="1"/>
    </location>
</feature>
<gene>
    <name evidence="1" type="ORF">GMARGA_LOCUS9192</name>
</gene>
<accession>A0ABN7UR26</accession>
<comment type="caution">
    <text evidence="1">The sequence shown here is derived from an EMBL/GenBank/DDBJ whole genome shotgun (WGS) entry which is preliminary data.</text>
</comment>
<evidence type="ECO:0000313" key="1">
    <source>
        <dbReference type="EMBL" id="CAG8647775.1"/>
    </source>
</evidence>
<protein>
    <submittedName>
        <fullName evidence="1">24216_t:CDS:1</fullName>
    </submittedName>
</protein>
<reference evidence="1 2" key="1">
    <citation type="submission" date="2021-06" db="EMBL/GenBank/DDBJ databases">
        <authorList>
            <person name="Kallberg Y."/>
            <person name="Tangrot J."/>
            <person name="Rosling A."/>
        </authorList>
    </citation>
    <scope>NUCLEOTIDE SEQUENCE [LARGE SCALE GENOMIC DNA]</scope>
    <source>
        <strain evidence="1 2">120-4 pot B 10/14</strain>
    </source>
</reference>
<name>A0ABN7UR26_GIGMA</name>
<feature type="non-terminal residue" evidence="1">
    <location>
        <position position="50"/>
    </location>
</feature>
<dbReference type="Proteomes" id="UP000789901">
    <property type="component" value="Unassembled WGS sequence"/>
</dbReference>
<proteinExistence type="predicted"/>
<dbReference type="EMBL" id="CAJVQB010004867">
    <property type="protein sequence ID" value="CAG8647775.1"/>
    <property type="molecule type" value="Genomic_DNA"/>
</dbReference>
<organism evidence="1 2">
    <name type="scientific">Gigaspora margarita</name>
    <dbReference type="NCBI Taxonomy" id="4874"/>
    <lineage>
        <taxon>Eukaryota</taxon>
        <taxon>Fungi</taxon>
        <taxon>Fungi incertae sedis</taxon>
        <taxon>Mucoromycota</taxon>
        <taxon>Glomeromycotina</taxon>
        <taxon>Glomeromycetes</taxon>
        <taxon>Diversisporales</taxon>
        <taxon>Gigasporaceae</taxon>
        <taxon>Gigaspora</taxon>
    </lineage>
</organism>